<evidence type="ECO:0000313" key="3">
    <source>
        <dbReference type="EMBL" id="KAL1607097.1"/>
    </source>
</evidence>
<dbReference type="Proteomes" id="UP001521222">
    <property type="component" value="Unassembled WGS sequence"/>
</dbReference>
<feature type="region of interest" description="Disordered" evidence="2">
    <location>
        <begin position="17"/>
        <end position="49"/>
    </location>
</feature>
<evidence type="ECO:0000256" key="1">
    <source>
        <dbReference type="SAM" id="Coils"/>
    </source>
</evidence>
<feature type="compositionally biased region" description="Basic and acidic residues" evidence="2">
    <location>
        <begin position="25"/>
        <end position="49"/>
    </location>
</feature>
<gene>
    <name evidence="3" type="ORF">SLS59_002801</name>
</gene>
<feature type="region of interest" description="Disordered" evidence="2">
    <location>
        <begin position="139"/>
        <end position="159"/>
    </location>
</feature>
<accession>A0ABR3RRN6</accession>
<feature type="region of interest" description="Disordered" evidence="2">
    <location>
        <begin position="186"/>
        <end position="205"/>
    </location>
</feature>
<reference evidence="3 4" key="1">
    <citation type="submission" date="2024-02" db="EMBL/GenBank/DDBJ databases">
        <title>De novo assembly and annotation of 12 fungi associated with fruit tree decline syndrome in Ontario, Canada.</title>
        <authorList>
            <person name="Sulman M."/>
            <person name="Ellouze W."/>
            <person name="Ilyukhin E."/>
        </authorList>
    </citation>
    <scope>NUCLEOTIDE SEQUENCE [LARGE SCALE GENOMIC DNA]</scope>
    <source>
        <strain evidence="3 4">M97-236</strain>
    </source>
</reference>
<feature type="compositionally biased region" description="Polar residues" evidence="2">
    <location>
        <begin position="106"/>
        <end position="119"/>
    </location>
</feature>
<sequence length="1066" mass="118193">MPVLNPGSAAASLVSSVSSVGSGYVKDRQSEDSYDQHTYEKRQQPKELEDKMQFYPLSGAVKSGAPYTALVDGPVTSSPKLIATDRKKKQGFFGNKKPKPLDRPASSPQPSVVTSPLPVTTPSKAAKFFGIDTKLVVTGSPRSREYSQDDSISDDDDDALVRPALAKQHSLPLLTRLKLGADRQTKFKEDTEPDQLKPLNTSKPNARGLRMLIPEFAGTRRAPVQQTTTATTRFGTDDYDDEIGHRSDSSIREPRFRIPAASRPVPASMKRRRTRRKTARDVECMSPITEASLESLRHTYREGEDVTELGVISEYEYDDPPHSAPVLPRSHTESTLPSHDAFELDEADLSPTDKFYDEGATDEEDHNVVHPGTKVNVKQVHWQQAMPVHVRSPLQSIEDAYLDATEDEMRLEACRMTIARVEAQKQDMDAEIAVLRHEHERLKLSVSDSHFGRKSTSSFGDEGEHVLANVDATHDEESDDDDDDLKSLSSTIDLDKEPTVHHAKLMTFTRVTPGMVKLVDVPPRRKKPVSYAGSNTPVPNKLTLVEHQRQNGSTSVFAENIPPASPIASHYHHEDPDCSTMPKKSKLTRDESRLIVQNWISDYNSTEQRPISTRVDPDVLADQETPPAPFPKNDESLPTPPIKPRSDSLKPPQPLWRHQCINNGHIFYPVDLKMIPDNAVVNSLEVRPYLQTYTGIKQHVKIPVLCEKCAKDCNENVWECEIAVCRMAVCQGCAEYMEAEWQERAVTQIYHNKKRKVFADGEAEASEVKREGGEGDTKAEVLGDMTPGRIGTALIRLPDVDPAIFGLFLKYVYTGYYPAVVDAQSETARSTSHALSSTQHNAPYTPAKAAMPPPANINFRQVPPGGHMPPLPTPDMSTVTLSLNNDCGHPPIPPSVHAYLLAIRLGAPKFLNQALNHIYYGIGKYFTLAPKLVHYIWSNTSPHPFCTASSLRKLVLDILVVHWSSTTTHIIAKHPSLWNEVFDTHRDLRHEFTTGLQAGTKVPPVQSYFVDTRMPSITGKADIKDSEVEIVEDRPLEVDTSAAVAAAVAAAAAAMEQNNVGGEEKK</sequence>
<comment type="caution">
    <text evidence="3">The sequence shown here is derived from an EMBL/GenBank/DDBJ whole genome shotgun (WGS) entry which is preliminary data.</text>
</comment>
<evidence type="ECO:0000313" key="4">
    <source>
        <dbReference type="Proteomes" id="UP001521222"/>
    </source>
</evidence>
<proteinExistence type="predicted"/>
<protein>
    <recommendedName>
        <fullName evidence="5">BTB domain-containing protein</fullName>
    </recommendedName>
</protein>
<keyword evidence="1" id="KW-0175">Coiled coil</keyword>
<evidence type="ECO:0000256" key="2">
    <source>
        <dbReference type="SAM" id="MobiDB-lite"/>
    </source>
</evidence>
<feature type="region of interest" description="Disordered" evidence="2">
    <location>
        <begin position="66"/>
        <end position="119"/>
    </location>
</feature>
<name>A0ABR3RRN6_9PLEO</name>
<dbReference type="EMBL" id="JAKIXB020000007">
    <property type="protein sequence ID" value="KAL1607097.1"/>
    <property type="molecule type" value="Genomic_DNA"/>
</dbReference>
<organism evidence="3 4">
    <name type="scientific">Nothophoma quercina</name>
    <dbReference type="NCBI Taxonomy" id="749835"/>
    <lineage>
        <taxon>Eukaryota</taxon>
        <taxon>Fungi</taxon>
        <taxon>Dikarya</taxon>
        <taxon>Ascomycota</taxon>
        <taxon>Pezizomycotina</taxon>
        <taxon>Dothideomycetes</taxon>
        <taxon>Pleosporomycetidae</taxon>
        <taxon>Pleosporales</taxon>
        <taxon>Pleosporineae</taxon>
        <taxon>Didymellaceae</taxon>
        <taxon>Nothophoma</taxon>
    </lineage>
</organism>
<keyword evidence="4" id="KW-1185">Reference proteome</keyword>
<feature type="region of interest" description="Disordered" evidence="2">
    <location>
        <begin position="608"/>
        <end position="654"/>
    </location>
</feature>
<feature type="coiled-coil region" evidence="1">
    <location>
        <begin position="411"/>
        <end position="445"/>
    </location>
</feature>
<evidence type="ECO:0008006" key="5">
    <source>
        <dbReference type="Google" id="ProtNLM"/>
    </source>
</evidence>